<feature type="region of interest" description="Disordered" evidence="1">
    <location>
        <begin position="1"/>
        <end position="35"/>
    </location>
</feature>
<dbReference type="EMBL" id="CH445342">
    <property type="protein sequence ID" value="EAT81515.2"/>
    <property type="molecule type" value="Genomic_DNA"/>
</dbReference>
<dbReference type="GeneID" id="5978176"/>
<proteinExistence type="predicted"/>
<name>Q0UB48_PHANO</name>
<dbReference type="AlphaFoldDB" id="Q0UB48"/>
<accession>Q0UB48</accession>
<gene>
    <name evidence="2" type="ORF">SNOG_11016</name>
</gene>
<dbReference type="KEGG" id="pno:SNOG_11016"/>
<evidence type="ECO:0000256" key="1">
    <source>
        <dbReference type="SAM" id="MobiDB-lite"/>
    </source>
</evidence>
<dbReference type="InParanoid" id="Q0UB48"/>
<dbReference type="RefSeq" id="XP_001801268.1">
    <property type="nucleotide sequence ID" value="XM_001801216.1"/>
</dbReference>
<evidence type="ECO:0000313" key="2">
    <source>
        <dbReference type="EMBL" id="EAT81515.2"/>
    </source>
</evidence>
<protein>
    <submittedName>
        <fullName evidence="2">Uncharacterized protein</fullName>
    </submittedName>
</protein>
<sequence>MSKARLHTISPLPPLHRPRKNRLHTPIPAPLLSDPPHHNLLLHPIRLHYRRRRLGHFRRDIPLQAHPHILEPARERHMHGRRDALLLHKRDRHSTRLGDLDSPDSRRRTFEIAAPPEVGSDVIRYVRIDMVHARTQRRHHLRIAARHEATFRALRTGDGVGSAGVCEGGCKVVEGDDGAGAA</sequence>
<reference evidence="3" key="1">
    <citation type="journal article" date="2007" name="Plant Cell">
        <title>Dothideomycete-plant interactions illuminated by genome sequencing and EST analysis of the wheat pathogen Stagonospora nodorum.</title>
        <authorList>
            <person name="Hane J.K."/>
            <person name="Lowe R.G."/>
            <person name="Solomon P.S."/>
            <person name="Tan K.C."/>
            <person name="Schoch C.L."/>
            <person name="Spatafora J.W."/>
            <person name="Crous P.W."/>
            <person name="Kodira C."/>
            <person name="Birren B.W."/>
            <person name="Galagan J.E."/>
            <person name="Torriani S.F."/>
            <person name="McDonald B.A."/>
            <person name="Oliver R.P."/>
        </authorList>
    </citation>
    <scope>NUCLEOTIDE SEQUENCE [LARGE SCALE GENOMIC DNA]</scope>
    <source>
        <strain evidence="3">SN15 / ATCC MYA-4574 / FGSC 10173</strain>
    </source>
</reference>
<evidence type="ECO:0000313" key="3">
    <source>
        <dbReference type="Proteomes" id="UP000001055"/>
    </source>
</evidence>
<dbReference type="Proteomes" id="UP000001055">
    <property type="component" value="Unassembled WGS sequence"/>
</dbReference>
<dbReference type="HOGENOM" id="CLU_1482502_0_0_1"/>
<organism evidence="2 3">
    <name type="scientific">Phaeosphaeria nodorum (strain SN15 / ATCC MYA-4574 / FGSC 10173)</name>
    <name type="common">Glume blotch fungus</name>
    <name type="synonym">Parastagonospora nodorum</name>
    <dbReference type="NCBI Taxonomy" id="321614"/>
    <lineage>
        <taxon>Eukaryota</taxon>
        <taxon>Fungi</taxon>
        <taxon>Dikarya</taxon>
        <taxon>Ascomycota</taxon>
        <taxon>Pezizomycotina</taxon>
        <taxon>Dothideomycetes</taxon>
        <taxon>Pleosporomycetidae</taxon>
        <taxon>Pleosporales</taxon>
        <taxon>Pleosporineae</taxon>
        <taxon>Phaeosphaeriaceae</taxon>
        <taxon>Parastagonospora</taxon>
    </lineage>
</organism>